<feature type="chain" id="PRO_5018125232" evidence="2">
    <location>
        <begin position="21"/>
        <end position="99"/>
    </location>
</feature>
<proteinExistence type="predicted"/>
<protein>
    <submittedName>
        <fullName evidence="3">Uncharacterized protein</fullName>
    </submittedName>
</protein>
<gene>
    <name evidence="3" type="ORF">EBN03_14510</name>
</gene>
<dbReference type="EMBL" id="RFFH01000005">
    <property type="protein sequence ID" value="RMI32210.1"/>
    <property type="molecule type" value="Genomic_DNA"/>
</dbReference>
<organism evidence="3 4">
    <name type="scientific">Nocardia stercoris</name>
    <dbReference type="NCBI Taxonomy" id="2483361"/>
    <lineage>
        <taxon>Bacteria</taxon>
        <taxon>Bacillati</taxon>
        <taxon>Actinomycetota</taxon>
        <taxon>Actinomycetes</taxon>
        <taxon>Mycobacteriales</taxon>
        <taxon>Nocardiaceae</taxon>
        <taxon>Nocardia</taxon>
    </lineage>
</organism>
<comment type="caution">
    <text evidence="3">The sequence shown here is derived from an EMBL/GenBank/DDBJ whole genome shotgun (WGS) entry which is preliminary data.</text>
</comment>
<sequence>MVAATAAALPLGMAAAPTLAAPVVAQDQPWLGDCVQTGTIGPHPDSGPIQWSDCDVDGHGHGHGHGPGGWKHGWFDIIPNGPWWSWIPGNWWSGSFGSD</sequence>
<name>A0A3M2L662_9NOCA</name>
<evidence type="ECO:0000313" key="3">
    <source>
        <dbReference type="EMBL" id="RMI32210.1"/>
    </source>
</evidence>
<dbReference type="AlphaFoldDB" id="A0A3M2L662"/>
<accession>A0A3M2L662</accession>
<keyword evidence="4" id="KW-1185">Reference proteome</keyword>
<evidence type="ECO:0000256" key="1">
    <source>
        <dbReference type="SAM" id="MobiDB-lite"/>
    </source>
</evidence>
<feature type="region of interest" description="Disordered" evidence="1">
    <location>
        <begin position="35"/>
        <end position="55"/>
    </location>
</feature>
<evidence type="ECO:0000313" key="4">
    <source>
        <dbReference type="Proteomes" id="UP000279275"/>
    </source>
</evidence>
<dbReference type="Proteomes" id="UP000279275">
    <property type="component" value="Unassembled WGS sequence"/>
</dbReference>
<feature type="signal peptide" evidence="2">
    <location>
        <begin position="1"/>
        <end position="20"/>
    </location>
</feature>
<evidence type="ECO:0000256" key="2">
    <source>
        <dbReference type="SAM" id="SignalP"/>
    </source>
</evidence>
<keyword evidence="2" id="KW-0732">Signal</keyword>
<reference evidence="3 4" key="1">
    <citation type="submission" date="2018-10" db="EMBL/GenBank/DDBJ databases">
        <title>Isolation from cow dung.</title>
        <authorList>
            <person name="Ling L."/>
        </authorList>
    </citation>
    <scope>NUCLEOTIDE SEQUENCE [LARGE SCALE GENOMIC DNA]</scope>
    <source>
        <strain evidence="3 4">NEAU-LL90</strain>
    </source>
</reference>